<dbReference type="Proteomes" id="UP000309340">
    <property type="component" value="Unassembled WGS sequence"/>
</dbReference>
<name>A0A4U0Y5S2_9PEZI</name>
<proteinExistence type="predicted"/>
<evidence type="ECO:0000256" key="1">
    <source>
        <dbReference type="SAM" id="MobiDB-lite"/>
    </source>
</evidence>
<dbReference type="AlphaFoldDB" id="A0A4U0Y5S2"/>
<reference evidence="2 3" key="1">
    <citation type="submission" date="2017-03" db="EMBL/GenBank/DDBJ databases">
        <title>Genomes of endolithic fungi from Antarctica.</title>
        <authorList>
            <person name="Coleine C."/>
            <person name="Masonjones S."/>
            <person name="Stajich J.E."/>
        </authorList>
    </citation>
    <scope>NUCLEOTIDE SEQUENCE [LARGE SCALE GENOMIC DNA]</scope>
    <source>
        <strain evidence="2 3">CCFEE 5184</strain>
    </source>
</reference>
<organism evidence="2 3">
    <name type="scientific">Friedmanniomyces simplex</name>
    <dbReference type="NCBI Taxonomy" id="329884"/>
    <lineage>
        <taxon>Eukaryota</taxon>
        <taxon>Fungi</taxon>
        <taxon>Dikarya</taxon>
        <taxon>Ascomycota</taxon>
        <taxon>Pezizomycotina</taxon>
        <taxon>Dothideomycetes</taxon>
        <taxon>Dothideomycetidae</taxon>
        <taxon>Mycosphaerellales</taxon>
        <taxon>Teratosphaeriaceae</taxon>
        <taxon>Friedmanniomyces</taxon>
    </lineage>
</organism>
<sequence length="107" mass="11116">MKQSGGEHEDGNGEKDGEVKEVTEVTEVTEMMKVKELKGDGVHTETGSAVTVDQVVDTEKGKLGLAMEEVTAKAKAKVEVEVGANNNSAPAVEGAAIVDSTTKESNA</sequence>
<evidence type="ECO:0000313" key="3">
    <source>
        <dbReference type="Proteomes" id="UP000309340"/>
    </source>
</evidence>
<dbReference type="EMBL" id="NAJQ01000001">
    <property type="protein sequence ID" value="TKA83968.1"/>
    <property type="molecule type" value="Genomic_DNA"/>
</dbReference>
<feature type="region of interest" description="Disordered" evidence="1">
    <location>
        <begin position="1"/>
        <end position="20"/>
    </location>
</feature>
<accession>A0A4U0Y5S2</accession>
<comment type="caution">
    <text evidence="2">The sequence shown here is derived from an EMBL/GenBank/DDBJ whole genome shotgun (WGS) entry which is preliminary data.</text>
</comment>
<evidence type="ECO:0000313" key="2">
    <source>
        <dbReference type="EMBL" id="TKA83968.1"/>
    </source>
</evidence>
<keyword evidence="3" id="KW-1185">Reference proteome</keyword>
<protein>
    <submittedName>
        <fullName evidence="2">Uncharacterized protein</fullName>
    </submittedName>
</protein>
<gene>
    <name evidence="2" type="ORF">B0A55_00213</name>
</gene>